<dbReference type="InterPro" id="IPR018201">
    <property type="entry name" value="Ketoacyl_synth_AS"/>
</dbReference>
<keyword evidence="7" id="KW-0012">Acyltransferase</keyword>
<keyword evidence="2" id="KW-0596">Phosphopantetheine</keyword>
<evidence type="ECO:0000256" key="7">
    <source>
        <dbReference type="ARBA" id="ARBA00023315"/>
    </source>
</evidence>
<dbReference type="SMART" id="SM00825">
    <property type="entry name" value="PKS_KS"/>
    <property type="match status" value="3"/>
</dbReference>
<dbReference type="InterPro" id="IPR016036">
    <property type="entry name" value="Malonyl_transacylase_ACP-bd"/>
</dbReference>
<dbReference type="GO" id="GO:0004312">
    <property type="term" value="F:fatty acid synthase activity"/>
    <property type="evidence" value="ECO:0007669"/>
    <property type="project" value="TreeGrafter"/>
</dbReference>
<dbReference type="SUPFAM" id="SSF52151">
    <property type="entry name" value="FabD/lysophospholipase-like"/>
    <property type="match status" value="3"/>
</dbReference>
<sequence length="4833" mass="512605">MANNEEKLLDYLKRVTADLRQTQRRLKDVESASHEPVAIVGMACRFPGGVRSPEELWELVAEGRDAVSEVPTDRNWDLDHFYDPDPEHPGTSYAREGGFLDDAAGFDAAFFGISPREALGMAPQQRLALEASWEAIEHAGINPESLRGSQTGTFIGCDHLDYVSDESQVPEGSAGYFTIGNSASVVSGRVAYTLGLEGAAVTVDTACSSSLVAMHLACQAIRQGECDMALAGGAAVMSSTAPFIGFSELRGLAPDGRSKPFSQSADGISMAEGVGVLLLERLSDARRNGHQVLAVIRGTAVNQDGASNGLTAPNGPAQQRVIRQALANARLTAADVDAVEAHGTGTALGDPIEAQALLATYGQDRPADRPLWLGSIKSNIGHSQMAAGAAGVIKMVLAMRHQTLPASLHIDEPTQHVDWSSGAIQLLTEAVAWPEADHPRRAGVSSFGISGTNAHVVLEQAPLAAEFSPDDPDAADGEPAGDRTADAEPVAATEESTAGPAVGGPVPWLVSARSAAALRGQARALVERVTADPDLSPLDVGWSLATTRAHFEHRAVVVGDDRDALLASLRALAEGDTHPALITPTPRPTTGDTVFLFSGQGSQRPGMGRELYDRFPAYTQAFNQVCDLLDPYLDHPLQEVVFTGGPDDLLNHTTYAQAGLFALQVAMARLLESLGVRPHAVIGHSIGEVTAAHIAGILDLPDACHLVAQRATLMGSLPPGGAMATLNATPEELQPHLTTYDGQVSIAALNTPGNTVISGPTQAVEAIRTHWAEQGRKTRTLTVSHAFHSPQMDPILAPFTQALSTLTFHPPTIPLISNLTGQPADPDHITTPTYWAQHIRQPVHFHQAITHTAPTTHTYLELGPDPTLTTATQHTLHHLQTHPTTQPTHSPDGQATGDVAEVVAEEGHSESEAAQERPEPLVVAALQRKQGDVHAFTRALAQLHVAGTSLNWPGWFPADPAPRVVGLPTYAFQHQRFWLESPVPRRAGGAGVDAAESQLWHAIEELDVEALSSALRLDQGSPGFDALLPALPVLSAWRRQHRERSVVDSWRYEVSWKRLDDAAPDALSGAWLLVVPAGFADHPAVQTTTQALTGHGVSAVDHLVVEAGDAGRSGLAGEIGERIAGGQPSGVLSLLALDETAHPTHPGVPAGLAATIALVRALGDAAVSAPLWCLTQGAVATGAADPLPHPRQAQVWGLGRVAALEHADRWGGLIDLPTTIDHHTARRLAALLAPGQAEDQVAIRGAVFARRLRQAPGAADDAPWQPTGTTLITGGTGGLGARVARWLAENGAPRLLLASRSGPDAAGAGELAAQLTALGAAVDIVSCDVADRDQLQRLLADIPANQPLSAVVHTAGVLEVDTLAELDLAALDRTLGAKAVAAAHLHELTRDLDLSAFVLFSSNAATWGSGRQAGYAAANAYLDALAEHRRAHGLPATSIAWGPWGGTGMAADEAGIAYLKRRGLSPLDPHLGIASLQAALGRGDTNITVADVDWEKFTTGFTAQRPSPLLSDVAPAAPAVTEAVDAMAASPLRQQLAEGTPADQHRVLLEHVQRHAATILGHPSPDAVSPTVPFQELGFDSITAVELRNQLATSTGITIAPTLVFDHPTPHAVATYLRGQLTGQRATAAARPASVVGSDEPIAIVGMACRYPGGVRSPRDLWELVVEGRDAIAGMPTDRNWDLDTLFHPDPEHLGTSYANEGGFLYEAAEFDAAFFGISPREALAMDPQQRLLLETAWETFESAGLDRDALNGSDTGVFAGGTFQGYGATGTASAQEVEGYLLAGGTPSVLSGRLAYSFGLEGPAMTVDTACSSSLVAMHLAAQALRQGECGLALAGGVTVMATPTTFVEFSRQRGLAADGRCKPFAAAADGTGWGEGAGLVLLERLSDARRNGRRILAVLRGSAINQDGTSNGLTAPNGPSQQRVIGQALANARLSPAEVDVVEAHGTGTTLGDPIEAQALLATYGQDRPEGQPLLLGSIKSNIGHTQAASGVAGVIKMVEAMRHGVLPASLHIDAPTPHVDWDAGEVRLLTERAAWPQADRPRRAGVSSFGISGTNAHLILEQPPAALEPAPVASPAPATAESATGSAVDGPVPWLVSARSAAALRGQARALAERVTADPDLSPLDVGWSLATTRAHFEHRAVAVSENHEQLLAALTALANGDTHPHLTHPDTEATTGTGDTVFLFSGQGSQRPGMGRELYDRFPAYAQAFDQVCDLLDPYLDHPLQEVVFTGGPDALLDHTTYAQAGLFALQVAMARLLESLGVRPHAVIGHSIGEVTAAHFAGILDLPDACHLVAQRATLMGSLPPGGAMATLNATPEELQPHLDQHQGQVSIAALNTPGNTVISGPTQAVEAIRTHWAEQGRKTRSLTVSHAFHSPQMDPILDPFTQALSTLTFHPPTIPLISNLTGQPADPDHITTPTYWAQHIRQPVHFHQAITHTAPTTHTYLELGPDPTLTTATQHTLHHLQGLTVDDEDTERPAVVVAATLSRKKPEAQAFAQALGTLHTHGVRVDWTGWFPVSPAPRVVELPTYAFQHQRFWLAAADPVEAVGGAGQSAAEVELWDAVERGDLAALARTLDSPEEQQPMLDAVLPTLSAWRRQHRERSVIDSWRYRAVWAPITDLPPAALDGLWLLVVPVGFEEHPVTHIATQALSGYGASVVRHLVTGTSERDEVIDALDELAVGVTFSGVVSLLALDEEPHPDYPAVPTGLAATTTLIQALNNTTITAPLWTLTQGATTTHTTDPLPNPHQAHTWGLGRVAALEHPHQFAGLIDLPTNPNHHTTHHLATLLTQTPNQTHPTHDQTAIRNTPLTRRLHHTPTPTTPTPTPWKPTGTTLITGGTGALATHITRWLAHQNAPHIILTSRTGPNAPHTQTLTQELNHLNTTITITTCDISNRNQLQQLLNTIPTHQPLTTIIHTAGATDTEYIADLGLDRLQHVLRPKALGALHLHELTREMSSLSAFVLFSSGAATWGGSHQGAYAAANTYLDALAEHRRAHGLPATSIAWGPWGEAGMAADDTAVDFYSRRGMNPLPPELAVKALHQALTHNDTTITIADIDWHTFPVSFTAQRPSPLLADLTPAGTAGTPGDQPASAGSALARQLADTPPSEQQQVLVQHVQALAAAILGHPHAEAIPAAQPFQEMGFDSLTAVELRNQLASSTGLNLPPSLVFDHPTPTALARYLRAELTGRREAADAPAVTAVAQDEPIAIVGMACRYPGDVDTPQGLWDLVMAQRDAISEMPTNRNWDLGALFHPDPDHQGTSYVREGGFLHDAPEFDAAFFGISPREALAMDPQQRLLLETAWETFESAGLDRDALNGSDTGVFAGVTSQDYLSLTGDTASDVEGYVATGNIGSVVSGRVAYSFGLEGPAMTVDTACSSSLVAMHLAAQALRQGECGLALAGGVTVMATPGAFIEFSRQRGLAANARCKPFADAADGMVWGEGAGLVLLERLSDARRNGHEVLAVVRGSAVNQDGTSNGLSAPNGPSQQRVIRQALANARLAAADVDVVEAHGTGTTLGDPIEAQALLATYGQDRPDDRPLLLGSIKSNIGHTQAAAGVASVIKMVQAMRHGVLPASLHIDAPSTKVDWGLGDVRLLAEPTAWPQADRPRRAGVSSFGISGTNAHLILEQPPQPPQPPEPARHQAGGAVPWLVSARSDAALRGQAKALVERLTADPDLSPVDVGWTLLTARTSFEHRAVVVGEDREELLAGLAALAHGETHRALVSPAPATATTGTGDTVFLFSGQGSQRPGMGRELYDRFPTYTQAFNQVCDLLDPYLDHPLQEVVFTGGPDDLLNHTTYAQAGLFALQIAMARLLESLGVRPHAVIGHSIGEVTAAHIAGILDLPDACHLVAQRATLMGSLPPGGAMATLNATPEELQPHLASYEGQVSIAALNTPGNTVISGPTQAVEAIRTHWAEQGRKTRTLTVSHAFHSPQMDPILDPFTQALSTLTFHPPTIPLISNLTGQPADPDHITTPTYWAQHIRQPVHFHQAITHTAPTTHTYLELGPDPTLTTATQHTLHHLATEAEPVLGAQPLTIATLSRKQSDVQGFGRALGQLHANGVGVEWAEWFPAAPQPRVVALPTYAFQRQRFWVEPPAPRAGNGHGGDVVEERLWQAIEELDVDTLSSTLNVQRDSPTVEALMPALPVLSTWRREHREQSTIDSWRYGISWEPIPEAAPPVLAGPWLLVLPAGYEEHPAVRLAREALDDHGALRTDVVVDCAVAERQVVAGQLERAADSAGSLDGVVSLLALDEEPHPDYPAVPTGLAATTTLIQALNNTTITAPLWTLTQGATTTHTTDPLPNPHQAHTWGLGRVAALEHPHQFAGLIDLPTNPNHHTTHHLATLLTQTPNQTHPTHDQTAIRNTPLTRRLHHTPTTPTPTPWKPTGTTLITGGTGALATHITRWLAHQNAPHIILTSRTGPNAPHTQTLTQELNHLNTTITITTCDISNRNQLQQLLNTIPTHQPLTTIIHTAGIAENTPFEELDLPHLDAVLRPKSLGALHLHELTREMKDVSAFVLFSSGAATWGGSRQGAYAAANTYLDALAEHRRAHGLPATSIAWAPWAESGMAADDAARAYYSRRGMHPLPPELAVKALHQALTHNDTTITIADIDWHTFPASFTAQRPSPLLAHLAPAPAAATEVTSGQPAATSALAQQLADSTPGQQQQIVLHHIQTTAAQILGHASIDAVPATQPFQDLGFDSLTAVELRNQLASSTGLDLTPALIFDHPTPKELADFLREQLADEDVASEGRLLTELDRWDAASESADVDEAARRRITGRLQLLLAKWSDTGRETDRSAAHSDLETASAEDIFDLISDEFGKS</sequence>
<dbReference type="InterPro" id="IPR009081">
    <property type="entry name" value="PP-bd_ACP"/>
</dbReference>
<dbReference type="Proteomes" id="UP000509303">
    <property type="component" value="Chromosome"/>
</dbReference>
<dbReference type="PROSITE" id="PS52004">
    <property type="entry name" value="KS3_2"/>
    <property type="match status" value="3"/>
</dbReference>
<proteinExistence type="predicted"/>
<dbReference type="Gene3D" id="3.40.47.10">
    <property type="match status" value="3"/>
</dbReference>
<dbReference type="InterPro" id="IPR015083">
    <property type="entry name" value="NorB/c/GfsB-D-like_docking"/>
</dbReference>
<dbReference type="CDD" id="cd08952">
    <property type="entry name" value="KR_1_SDR_x"/>
    <property type="match status" value="3"/>
</dbReference>
<keyword evidence="12" id="KW-1185">Reference proteome</keyword>
<dbReference type="PANTHER" id="PTHR43775:SF51">
    <property type="entry name" value="INACTIVE PHENOLPHTHIOCEROL SYNTHESIS POLYKETIDE SYNTHASE TYPE I PKS1-RELATED"/>
    <property type="match status" value="1"/>
</dbReference>
<feature type="domain" description="Ketosynthase family 3 (KS3)" evidence="10">
    <location>
        <begin position="3210"/>
        <end position="3636"/>
    </location>
</feature>
<dbReference type="InterPro" id="IPR036291">
    <property type="entry name" value="NAD(P)-bd_dom_sf"/>
</dbReference>
<dbReference type="SMART" id="SM01294">
    <property type="entry name" value="PKS_PP_betabranch"/>
    <property type="match status" value="3"/>
</dbReference>
<dbReference type="GO" id="GO:0006633">
    <property type="term" value="P:fatty acid biosynthetic process"/>
    <property type="evidence" value="ECO:0007669"/>
    <property type="project" value="InterPro"/>
</dbReference>
<dbReference type="NCBIfam" id="NF045894">
    <property type="entry name" value="PKS_plus_SDR"/>
    <property type="match status" value="3"/>
</dbReference>
<dbReference type="PROSITE" id="PS00012">
    <property type="entry name" value="PHOSPHOPANTETHEINE"/>
    <property type="match status" value="3"/>
</dbReference>
<dbReference type="SUPFAM" id="SSF51735">
    <property type="entry name" value="NAD(P)-binding Rossmann-fold domains"/>
    <property type="match status" value="6"/>
</dbReference>
<dbReference type="Pfam" id="PF00550">
    <property type="entry name" value="PP-binding"/>
    <property type="match status" value="3"/>
</dbReference>
<organism evidence="11 12">
    <name type="scientific">Streptomyces buecherae</name>
    <dbReference type="NCBI Taxonomy" id="2763006"/>
    <lineage>
        <taxon>Bacteria</taxon>
        <taxon>Bacillati</taxon>
        <taxon>Actinomycetota</taxon>
        <taxon>Actinomycetes</taxon>
        <taxon>Kitasatosporales</taxon>
        <taxon>Streptomycetaceae</taxon>
        <taxon>Streptomyces</taxon>
    </lineage>
</organism>
<dbReference type="SUPFAM" id="SSF47336">
    <property type="entry name" value="ACP-like"/>
    <property type="match status" value="3"/>
</dbReference>
<evidence type="ECO:0000256" key="2">
    <source>
        <dbReference type="ARBA" id="ARBA00022450"/>
    </source>
</evidence>
<keyword evidence="4" id="KW-0808">Transferase</keyword>
<feature type="domain" description="Carrier" evidence="9">
    <location>
        <begin position="1546"/>
        <end position="1621"/>
    </location>
</feature>
<dbReference type="SMART" id="SM00827">
    <property type="entry name" value="PKS_AT"/>
    <property type="match status" value="3"/>
</dbReference>
<dbReference type="InterPro" id="IPR001227">
    <property type="entry name" value="Ac_transferase_dom_sf"/>
</dbReference>
<name>A0A7H8NHI4_9ACTN</name>
<evidence type="ECO:0000313" key="11">
    <source>
        <dbReference type="EMBL" id="QKW53961.1"/>
    </source>
</evidence>
<dbReference type="InterPro" id="IPR041618">
    <property type="entry name" value="PKS_DE"/>
</dbReference>
<dbReference type="Gene3D" id="3.40.366.10">
    <property type="entry name" value="Malonyl-Coenzyme A Acyl Carrier Protein, domain 2"/>
    <property type="match status" value="3"/>
</dbReference>
<dbReference type="Pfam" id="PF00698">
    <property type="entry name" value="Acyl_transf_1"/>
    <property type="match status" value="3"/>
</dbReference>
<evidence type="ECO:0000256" key="6">
    <source>
        <dbReference type="ARBA" id="ARBA00023268"/>
    </source>
</evidence>
<dbReference type="Gene3D" id="3.30.70.3290">
    <property type="match status" value="3"/>
</dbReference>
<evidence type="ECO:0000256" key="5">
    <source>
        <dbReference type="ARBA" id="ARBA00023194"/>
    </source>
</evidence>
<feature type="domain" description="Carrier" evidence="9">
    <location>
        <begin position="4677"/>
        <end position="4752"/>
    </location>
</feature>
<dbReference type="InterPro" id="IPR050091">
    <property type="entry name" value="PKS_NRPS_Biosynth_Enz"/>
</dbReference>
<dbReference type="PANTHER" id="PTHR43775">
    <property type="entry name" value="FATTY ACID SYNTHASE"/>
    <property type="match status" value="1"/>
</dbReference>
<dbReference type="Gene3D" id="3.40.50.720">
    <property type="entry name" value="NAD(P)-binding Rossmann-like Domain"/>
    <property type="match status" value="3"/>
</dbReference>
<feature type="region of interest" description="Disordered" evidence="8">
    <location>
        <begin position="3084"/>
        <end position="3113"/>
    </location>
</feature>
<feature type="domain" description="Ketosynthase family 3 (KS3)" evidence="10">
    <location>
        <begin position="1639"/>
        <end position="2065"/>
    </location>
</feature>
<evidence type="ECO:0000256" key="3">
    <source>
        <dbReference type="ARBA" id="ARBA00022553"/>
    </source>
</evidence>
<dbReference type="RefSeq" id="WP_176165665.1">
    <property type="nucleotide sequence ID" value="NZ_CP054929.1"/>
</dbReference>
<dbReference type="InterPro" id="IPR020841">
    <property type="entry name" value="PKS_Beta-ketoAc_synthase_dom"/>
</dbReference>
<dbReference type="SUPFAM" id="SSF53901">
    <property type="entry name" value="Thiolase-like"/>
    <property type="match status" value="3"/>
</dbReference>
<dbReference type="EMBL" id="CP054929">
    <property type="protein sequence ID" value="QKW53961.1"/>
    <property type="molecule type" value="Genomic_DNA"/>
</dbReference>
<keyword evidence="5" id="KW-0045">Antibiotic biosynthesis</keyword>
<dbReference type="Gene3D" id="1.10.1200.10">
    <property type="entry name" value="ACP-like"/>
    <property type="match status" value="3"/>
</dbReference>
<dbReference type="InterPro" id="IPR032821">
    <property type="entry name" value="PKS_assoc"/>
</dbReference>
<dbReference type="PROSITE" id="PS50075">
    <property type="entry name" value="CARRIER"/>
    <property type="match status" value="3"/>
</dbReference>
<dbReference type="InterPro" id="IPR057326">
    <property type="entry name" value="KR_dom"/>
</dbReference>
<dbReference type="GO" id="GO:0031177">
    <property type="term" value="F:phosphopantetheine binding"/>
    <property type="evidence" value="ECO:0007669"/>
    <property type="project" value="InterPro"/>
</dbReference>
<dbReference type="SMART" id="SM00822">
    <property type="entry name" value="PKS_KR"/>
    <property type="match status" value="3"/>
</dbReference>
<dbReference type="InterPro" id="IPR036736">
    <property type="entry name" value="ACP-like_sf"/>
</dbReference>
<evidence type="ECO:0000259" key="10">
    <source>
        <dbReference type="PROSITE" id="PS52004"/>
    </source>
</evidence>
<dbReference type="InterPro" id="IPR014031">
    <property type="entry name" value="Ketoacyl_synth_C"/>
</dbReference>
<dbReference type="Pfam" id="PF08990">
    <property type="entry name" value="Docking"/>
    <property type="match status" value="1"/>
</dbReference>
<reference evidence="11 12" key="1">
    <citation type="submission" date="2020-06" db="EMBL/GenBank/DDBJ databases">
        <title>Genome mining for natural products.</title>
        <authorList>
            <person name="Zhang B."/>
            <person name="Shi J."/>
            <person name="Ge H."/>
        </authorList>
    </citation>
    <scope>NUCLEOTIDE SEQUENCE [LARGE SCALE GENOMIC DNA]</scope>
    <source>
        <strain evidence="11 12">NA00687</strain>
    </source>
</reference>
<evidence type="ECO:0000313" key="12">
    <source>
        <dbReference type="Proteomes" id="UP000509303"/>
    </source>
</evidence>
<feature type="domain" description="Carrier" evidence="9">
    <location>
        <begin position="3117"/>
        <end position="3192"/>
    </location>
</feature>
<dbReference type="InterPro" id="IPR013968">
    <property type="entry name" value="PKS_KR"/>
</dbReference>
<dbReference type="SUPFAM" id="SSF55048">
    <property type="entry name" value="Probable ACP-binding domain of malonyl-CoA ACP transacylase"/>
    <property type="match status" value="3"/>
</dbReference>
<dbReference type="InterPro" id="IPR016035">
    <property type="entry name" value="Acyl_Trfase/lysoPLipase"/>
</dbReference>
<evidence type="ECO:0000256" key="4">
    <source>
        <dbReference type="ARBA" id="ARBA00022679"/>
    </source>
</evidence>
<dbReference type="Gene3D" id="6.10.140.1830">
    <property type="match status" value="3"/>
</dbReference>
<dbReference type="InterPro" id="IPR014030">
    <property type="entry name" value="Ketoacyl_synth_N"/>
</dbReference>
<evidence type="ECO:0000259" key="9">
    <source>
        <dbReference type="PROSITE" id="PS50075"/>
    </source>
</evidence>
<dbReference type="GO" id="GO:0033068">
    <property type="term" value="P:macrolide biosynthetic process"/>
    <property type="evidence" value="ECO:0007669"/>
    <property type="project" value="UniProtKB-ARBA"/>
</dbReference>
<dbReference type="Gene3D" id="3.40.50.11460">
    <property type="match status" value="1"/>
</dbReference>
<dbReference type="Pfam" id="PF16197">
    <property type="entry name" value="KAsynt_C_assoc"/>
    <property type="match status" value="3"/>
</dbReference>
<dbReference type="Pfam" id="PF02801">
    <property type="entry name" value="Ketoacyl-synt_C"/>
    <property type="match status" value="3"/>
</dbReference>
<protein>
    <submittedName>
        <fullName evidence="11">SDR family NAD(P)-dependent oxidoreductase</fullName>
    </submittedName>
</protein>
<dbReference type="InterPro" id="IPR020806">
    <property type="entry name" value="PKS_PP-bd"/>
</dbReference>
<dbReference type="InterPro" id="IPR016039">
    <property type="entry name" value="Thiolase-like"/>
</dbReference>
<dbReference type="FunFam" id="3.40.47.10:FF:000019">
    <property type="entry name" value="Polyketide synthase type I"/>
    <property type="match status" value="3"/>
</dbReference>
<dbReference type="FunFam" id="3.40.366.10:FF:000002">
    <property type="entry name" value="Probable polyketide synthase 2"/>
    <property type="match status" value="1"/>
</dbReference>
<keyword evidence="6" id="KW-0511">Multifunctional enzyme</keyword>
<feature type="region of interest" description="Disordered" evidence="8">
    <location>
        <begin position="2071"/>
        <end position="2090"/>
    </location>
</feature>
<dbReference type="SMART" id="SM00823">
    <property type="entry name" value="PKS_PP"/>
    <property type="match status" value="3"/>
</dbReference>
<dbReference type="InterPro" id="IPR014043">
    <property type="entry name" value="Acyl_transferase_dom"/>
</dbReference>
<feature type="domain" description="Ketosynthase family 3 (KS3)" evidence="10">
    <location>
        <begin position="34"/>
        <end position="460"/>
    </location>
</feature>
<feature type="region of interest" description="Disordered" evidence="8">
    <location>
        <begin position="466"/>
        <end position="504"/>
    </location>
</feature>
<dbReference type="FunFam" id="1.10.1200.10:FF:000007">
    <property type="entry name" value="Probable polyketide synthase pks17"/>
    <property type="match status" value="3"/>
</dbReference>
<dbReference type="CDD" id="cd00833">
    <property type="entry name" value="PKS"/>
    <property type="match status" value="3"/>
</dbReference>
<gene>
    <name evidence="11" type="ORF">HUT08_35330</name>
</gene>
<dbReference type="PROSITE" id="PS00606">
    <property type="entry name" value="KS3_1"/>
    <property type="match status" value="2"/>
</dbReference>
<dbReference type="Pfam" id="PF00109">
    <property type="entry name" value="ketoacyl-synt"/>
    <property type="match status" value="3"/>
</dbReference>
<dbReference type="Pfam" id="PF08659">
    <property type="entry name" value="KR"/>
    <property type="match status" value="3"/>
</dbReference>
<evidence type="ECO:0000256" key="1">
    <source>
        <dbReference type="ARBA" id="ARBA00001957"/>
    </source>
</evidence>
<dbReference type="Pfam" id="PF18369">
    <property type="entry name" value="PKS_DE"/>
    <property type="match status" value="3"/>
</dbReference>
<dbReference type="InterPro" id="IPR006162">
    <property type="entry name" value="Ppantetheine_attach_site"/>
</dbReference>
<comment type="cofactor">
    <cofactor evidence="1">
        <name>pantetheine 4'-phosphate</name>
        <dbReference type="ChEBI" id="CHEBI:47942"/>
    </cofactor>
</comment>
<keyword evidence="3" id="KW-0597">Phosphoprotein</keyword>
<dbReference type="GO" id="GO:0004315">
    <property type="term" value="F:3-oxoacyl-[acyl-carrier-protein] synthase activity"/>
    <property type="evidence" value="ECO:0007669"/>
    <property type="project" value="InterPro"/>
</dbReference>
<accession>A0A7H8NHI4</accession>
<evidence type="ECO:0000256" key="8">
    <source>
        <dbReference type="SAM" id="MobiDB-lite"/>
    </source>
</evidence>